<dbReference type="SUPFAM" id="SSF53613">
    <property type="entry name" value="Ribokinase-like"/>
    <property type="match status" value="1"/>
</dbReference>
<accession>A0A238ZZ06</accession>
<evidence type="ECO:0000256" key="2">
    <source>
        <dbReference type="ARBA" id="ARBA00022777"/>
    </source>
</evidence>
<dbReference type="InterPro" id="IPR029056">
    <property type="entry name" value="Ribokinase-like"/>
</dbReference>
<dbReference type="RefSeq" id="WP_089375829.1">
    <property type="nucleotide sequence ID" value="NZ_FZOA01000006.1"/>
</dbReference>
<keyword evidence="1" id="KW-0808">Transferase</keyword>
<dbReference type="InterPro" id="IPR011611">
    <property type="entry name" value="PfkB_dom"/>
</dbReference>
<dbReference type="PANTHER" id="PTHR10584:SF166">
    <property type="entry name" value="RIBOKINASE"/>
    <property type="match status" value="1"/>
</dbReference>
<sequence length="320" mass="35373">MRILICGSMAFDTIMVFGDQFRNHILPDKIHMLNICFLVPEMRREFGGTAGNIAYNLKLLEGNPLIMATVGDDFAGYTEWLAQHQLDTTYIKQIPGTFTAQAFITTDQNNNQIIAFHPGAMNECHQNSVRDTNHIDLAIIAPDGREGMFLHARECHEMGIPFMFDPGQGLPMFNGEELLHFIDLATYVAVNDYEAQLLQEKTGLTLEQIAEKVHALIVTKGAQGSTIYADGKIYEIPCVKADAIVDPTGCGDAYRAGLLYGIVQGWDWNVCGRLASVMGAIKIASKGAQNHQATREEIQNIYSQILVNETLSQLSAESDT</sequence>
<keyword evidence="5" id="KW-1185">Reference proteome</keyword>
<evidence type="ECO:0000256" key="1">
    <source>
        <dbReference type="ARBA" id="ARBA00022679"/>
    </source>
</evidence>
<dbReference type="Proteomes" id="UP000198305">
    <property type="component" value="Unassembled WGS sequence"/>
</dbReference>
<dbReference type="Pfam" id="PF00294">
    <property type="entry name" value="PfkB"/>
    <property type="match status" value="1"/>
</dbReference>
<keyword evidence="2 4" id="KW-0418">Kinase</keyword>
<dbReference type="CDD" id="cd01942">
    <property type="entry name" value="ribokinase_group_A"/>
    <property type="match status" value="1"/>
</dbReference>
<evidence type="ECO:0000313" key="4">
    <source>
        <dbReference type="EMBL" id="SNR88550.1"/>
    </source>
</evidence>
<name>A0A238ZZ06_9PROT</name>
<evidence type="ECO:0000313" key="5">
    <source>
        <dbReference type="Proteomes" id="UP000198305"/>
    </source>
</evidence>
<proteinExistence type="predicted"/>
<feature type="domain" description="Carbohydrate kinase PfkB" evidence="3">
    <location>
        <begin position="14"/>
        <end position="291"/>
    </location>
</feature>
<protein>
    <submittedName>
        <fullName evidence="4">Adenosine kinase</fullName>
    </submittedName>
</protein>
<dbReference type="GO" id="GO:0016301">
    <property type="term" value="F:kinase activity"/>
    <property type="evidence" value="ECO:0007669"/>
    <property type="project" value="UniProtKB-KW"/>
</dbReference>
<dbReference type="OrthoDB" id="9779730at2"/>
<dbReference type="EMBL" id="FZOA01000006">
    <property type="protein sequence ID" value="SNR88550.1"/>
    <property type="molecule type" value="Genomic_DNA"/>
</dbReference>
<gene>
    <name evidence="4" type="ORF">SAMN05192560_1579</name>
</gene>
<organism evidence="4 5">
    <name type="scientific">Methylobacillus rhizosphaerae</name>
    <dbReference type="NCBI Taxonomy" id="551994"/>
    <lineage>
        <taxon>Bacteria</taxon>
        <taxon>Pseudomonadati</taxon>
        <taxon>Pseudomonadota</taxon>
        <taxon>Betaproteobacteria</taxon>
        <taxon>Nitrosomonadales</taxon>
        <taxon>Methylophilaceae</taxon>
        <taxon>Methylobacillus</taxon>
    </lineage>
</organism>
<reference evidence="5" key="1">
    <citation type="submission" date="2017-06" db="EMBL/GenBank/DDBJ databases">
        <authorList>
            <person name="Varghese N."/>
            <person name="Submissions S."/>
        </authorList>
    </citation>
    <scope>NUCLEOTIDE SEQUENCE [LARGE SCALE GENOMIC DNA]</scope>
    <source>
        <strain evidence="5">Ca-68</strain>
    </source>
</reference>
<dbReference type="PANTHER" id="PTHR10584">
    <property type="entry name" value="SUGAR KINASE"/>
    <property type="match status" value="1"/>
</dbReference>
<dbReference type="AlphaFoldDB" id="A0A238ZZ06"/>
<evidence type="ECO:0000259" key="3">
    <source>
        <dbReference type="Pfam" id="PF00294"/>
    </source>
</evidence>
<dbReference type="Gene3D" id="3.40.1190.20">
    <property type="match status" value="1"/>
</dbReference>